<evidence type="ECO:0000256" key="1">
    <source>
        <dbReference type="SAM" id="MobiDB-lite"/>
    </source>
</evidence>
<feature type="region of interest" description="Disordered" evidence="1">
    <location>
        <begin position="60"/>
        <end position="84"/>
    </location>
</feature>
<protein>
    <submittedName>
        <fullName evidence="2">Uncharacterized protein</fullName>
    </submittedName>
</protein>
<dbReference type="AlphaFoldDB" id="A0A328DPX1"/>
<keyword evidence="3" id="KW-1185">Reference proteome</keyword>
<evidence type="ECO:0000313" key="3">
    <source>
        <dbReference type="Proteomes" id="UP000249390"/>
    </source>
</evidence>
<sequence>MFGRRWRNITTFPYFEESGCTQTGVDAPIRQWQLLLPAAIAPVSMSEQYLHGGDIELPTSGIEMTQRGNDAGMNDGSAGLGFWP</sequence>
<gene>
    <name evidence="2" type="ORF">DM860_015284</name>
</gene>
<organism evidence="2 3">
    <name type="scientific">Cuscuta australis</name>
    <dbReference type="NCBI Taxonomy" id="267555"/>
    <lineage>
        <taxon>Eukaryota</taxon>
        <taxon>Viridiplantae</taxon>
        <taxon>Streptophyta</taxon>
        <taxon>Embryophyta</taxon>
        <taxon>Tracheophyta</taxon>
        <taxon>Spermatophyta</taxon>
        <taxon>Magnoliopsida</taxon>
        <taxon>eudicotyledons</taxon>
        <taxon>Gunneridae</taxon>
        <taxon>Pentapetalae</taxon>
        <taxon>asterids</taxon>
        <taxon>lamiids</taxon>
        <taxon>Solanales</taxon>
        <taxon>Convolvulaceae</taxon>
        <taxon>Cuscuteae</taxon>
        <taxon>Cuscuta</taxon>
        <taxon>Cuscuta subgen. Grammica</taxon>
        <taxon>Cuscuta sect. Cleistogrammica</taxon>
    </lineage>
</organism>
<reference evidence="2 3" key="1">
    <citation type="submission" date="2018-06" db="EMBL/GenBank/DDBJ databases">
        <title>The Genome of Cuscuta australis (Dodder) Provides Insight into the Evolution of Plant Parasitism.</title>
        <authorList>
            <person name="Liu H."/>
        </authorList>
    </citation>
    <scope>NUCLEOTIDE SEQUENCE [LARGE SCALE GENOMIC DNA]</scope>
    <source>
        <strain evidence="3">cv. Yunnan</strain>
        <tissue evidence="2">Vines</tissue>
    </source>
</reference>
<accession>A0A328DPX1</accession>
<name>A0A328DPX1_9ASTE</name>
<dbReference type="Proteomes" id="UP000249390">
    <property type="component" value="Unassembled WGS sequence"/>
</dbReference>
<proteinExistence type="predicted"/>
<evidence type="ECO:0000313" key="2">
    <source>
        <dbReference type="EMBL" id="RAL46291.1"/>
    </source>
</evidence>
<dbReference type="EMBL" id="NQVE01000123">
    <property type="protein sequence ID" value="RAL46291.1"/>
    <property type="molecule type" value="Genomic_DNA"/>
</dbReference>
<comment type="caution">
    <text evidence="2">The sequence shown here is derived from an EMBL/GenBank/DDBJ whole genome shotgun (WGS) entry which is preliminary data.</text>
</comment>